<organism evidence="1">
    <name type="scientific">marine sediment metagenome</name>
    <dbReference type="NCBI Taxonomy" id="412755"/>
    <lineage>
        <taxon>unclassified sequences</taxon>
        <taxon>metagenomes</taxon>
        <taxon>ecological metagenomes</taxon>
    </lineage>
</organism>
<feature type="non-terminal residue" evidence="1">
    <location>
        <position position="163"/>
    </location>
</feature>
<comment type="caution">
    <text evidence="1">The sequence shown here is derived from an EMBL/GenBank/DDBJ whole genome shotgun (WGS) entry which is preliminary data.</text>
</comment>
<reference evidence="1" key="1">
    <citation type="journal article" date="2014" name="Front. Microbiol.">
        <title>High frequency of phylogenetically diverse reductive dehalogenase-homologous genes in deep subseafloor sedimentary metagenomes.</title>
        <authorList>
            <person name="Kawai M."/>
            <person name="Futagami T."/>
            <person name="Toyoda A."/>
            <person name="Takaki Y."/>
            <person name="Nishi S."/>
            <person name="Hori S."/>
            <person name="Arai W."/>
            <person name="Tsubouchi T."/>
            <person name="Morono Y."/>
            <person name="Uchiyama I."/>
            <person name="Ito T."/>
            <person name="Fujiyama A."/>
            <person name="Inagaki F."/>
            <person name="Takami H."/>
        </authorList>
    </citation>
    <scope>NUCLEOTIDE SEQUENCE</scope>
    <source>
        <strain evidence="1">Expedition CK06-06</strain>
    </source>
</reference>
<accession>X1AYV0</accession>
<gene>
    <name evidence="1" type="ORF">S01H4_24820</name>
</gene>
<protein>
    <submittedName>
        <fullName evidence="1">Uncharacterized protein</fullName>
    </submittedName>
</protein>
<dbReference type="EMBL" id="BART01011723">
    <property type="protein sequence ID" value="GAG88419.1"/>
    <property type="molecule type" value="Genomic_DNA"/>
</dbReference>
<name>X1AYV0_9ZZZZ</name>
<proteinExistence type="predicted"/>
<dbReference type="AlphaFoldDB" id="X1AYV0"/>
<sequence length="163" mass="17394">MSKVAYMGVGGIDPIAQRKRVVFRPSTTGDVLRVGDAVCYNWDLAADYKERTTNPVCGGATYAEGAQTYNARLFIVEKPDSENLQNFAGIVACLGSKAGADGDFIEIYEPNGAVVPVMAGIYCYKGVTVLAVQDGSYSLEQPIYGAAFATVAIAMETIDRITD</sequence>
<evidence type="ECO:0000313" key="1">
    <source>
        <dbReference type="EMBL" id="GAG88419.1"/>
    </source>
</evidence>